<evidence type="ECO:0000259" key="2">
    <source>
        <dbReference type="PROSITE" id="PS50181"/>
    </source>
</evidence>
<sequence>MVNITQIPAEILSLIVQHVCQEDLYNCALVNRLFFQATTPLLWRDLQMPNDGVLVKVITTMVESRYALGQHVRYVSSGTIAVNENEEGTVDTNIGHRPITNIKFQQLARQCPHLQSLRLGGSKLSHRSFTFLGRRCSQLTKLELNDLRSLSSDVLSALTALPLEDLDLDVHILAGDASPQWITTQQAVMDLTRFPRLNRLAIHGTPALFLHRFLTTNSNNRIRTTVSFPLLSMFVLINCSQLKDDAIIPFLCSQPGLKRLILNGGEFTDMTLDAIIACVPGISHLSLDHTRTITSQGVRRLIKGCPSLMVVRFYNSGIKRIDFPELLADNDGDVDRNVMTDMELSFLGKDEINLIQHRTHQEDQGSKNGNNNNDDKKQ</sequence>
<proteinExistence type="predicted"/>
<dbReference type="SUPFAM" id="SSF81383">
    <property type="entry name" value="F-box domain"/>
    <property type="match status" value="1"/>
</dbReference>
<dbReference type="OrthoDB" id="421226at2759"/>
<dbReference type="InterPro" id="IPR032675">
    <property type="entry name" value="LRR_dom_sf"/>
</dbReference>
<dbReference type="InterPro" id="IPR036047">
    <property type="entry name" value="F-box-like_dom_sf"/>
</dbReference>
<dbReference type="GO" id="GO:0019005">
    <property type="term" value="C:SCF ubiquitin ligase complex"/>
    <property type="evidence" value="ECO:0007669"/>
    <property type="project" value="TreeGrafter"/>
</dbReference>
<feature type="region of interest" description="Disordered" evidence="1">
    <location>
        <begin position="358"/>
        <end position="378"/>
    </location>
</feature>
<name>A0A1X2IP31_9FUNG</name>
<evidence type="ECO:0000313" key="3">
    <source>
        <dbReference type="EMBL" id="ORZ19763.1"/>
    </source>
</evidence>
<reference evidence="3 4" key="1">
    <citation type="submission" date="2016-07" db="EMBL/GenBank/DDBJ databases">
        <title>Pervasive Adenine N6-methylation of Active Genes in Fungi.</title>
        <authorList>
            <consortium name="DOE Joint Genome Institute"/>
            <person name="Mondo S.J."/>
            <person name="Dannebaum R.O."/>
            <person name="Kuo R.C."/>
            <person name="Labutti K."/>
            <person name="Haridas S."/>
            <person name="Kuo A."/>
            <person name="Salamov A."/>
            <person name="Ahrendt S.R."/>
            <person name="Lipzen A."/>
            <person name="Sullivan W."/>
            <person name="Andreopoulos W.B."/>
            <person name="Clum A."/>
            <person name="Lindquist E."/>
            <person name="Daum C."/>
            <person name="Ramamoorthy G.K."/>
            <person name="Gryganskyi A."/>
            <person name="Culley D."/>
            <person name="Magnuson J.K."/>
            <person name="James T.Y."/>
            <person name="O'Malley M.A."/>
            <person name="Stajich J.E."/>
            <person name="Spatafora J.W."/>
            <person name="Visel A."/>
            <person name="Grigoriev I.V."/>
        </authorList>
    </citation>
    <scope>NUCLEOTIDE SEQUENCE [LARGE SCALE GENOMIC DNA]</scope>
    <source>
        <strain evidence="3 4">NRRL 1336</strain>
    </source>
</reference>
<comment type="caution">
    <text evidence="3">The sequence shown here is derived from an EMBL/GenBank/DDBJ whole genome shotgun (WGS) entry which is preliminary data.</text>
</comment>
<evidence type="ECO:0000256" key="1">
    <source>
        <dbReference type="SAM" id="MobiDB-lite"/>
    </source>
</evidence>
<dbReference type="Pfam" id="PF12937">
    <property type="entry name" value="F-box-like"/>
    <property type="match status" value="1"/>
</dbReference>
<dbReference type="STRING" id="90262.A0A1X2IP31"/>
<dbReference type="AlphaFoldDB" id="A0A1X2IP31"/>
<dbReference type="PANTHER" id="PTHR13318">
    <property type="entry name" value="PARTNER OF PAIRED, ISOFORM B-RELATED"/>
    <property type="match status" value="1"/>
</dbReference>
<organism evidence="3 4">
    <name type="scientific">Absidia repens</name>
    <dbReference type="NCBI Taxonomy" id="90262"/>
    <lineage>
        <taxon>Eukaryota</taxon>
        <taxon>Fungi</taxon>
        <taxon>Fungi incertae sedis</taxon>
        <taxon>Mucoromycota</taxon>
        <taxon>Mucoromycotina</taxon>
        <taxon>Mucoromycetes</taxon>
        <taxon>Mucorales</taxon>
        <taxon>Cunninghamellaceae</taxon>
        <taxon>Absidia</taxon>
    </lineage>
</organism>
<dbReference type="PROSITE" id="PS50181">
    <property type="entry name" value="FBOX"/>
    <property type="match status" value="1"/>
</dbReference>
<gene>
    <name evidence="3" type="ORF">BCR42DRAFT_477276</name>
</gene>
<protein>
    <recommendedName>
        <fullName evidence="2">F-box domain-containing protein</fullName>
    </recommendedName>
</protein>
<dbReference type="InterPro" id="IPR001810">
    <property type="entry name" value="F-box_dom"/>
</dbReference>
<dbReference type="GO" id="GO:0031146">
    <property type="term" value="P:SCF-dependent proteasomal ubiquitin-dependent protein catabolic process"/>
    <property type="evidence" value="ECO:0007669"/>
    <property type="project" value="TreeGrafter"/>
</dbReference>
<dbReference type="SUPFAM" id="SSF52047">
    <property type="entry name" value="RNI-like"/>
    <property type="match status" value="1"/>
</dbReference>
<dbReference type="Proteomes" id="UP000193560">
    <property type="component" value="Unassembled WGS sequence"/>
</dbReference>
<accession>A0A1X2IP31</accession>
<dbReference type="Gene3D" id="3.80.10.10">
    <property type="entry name" value="Ribonuclease Inhibitor"/>
    <property type="match status" value="2"/>
</dbReference>
<evidence type="ECO:0000313" key="4">
    <source>
        <dbReference type="Proteomes" id="UP000193560"/>
    </source>
</evidence>
<keyword evidence="4" id="KW-1185">Reference proteome</keyword>
<feature type="domain" description="F-box" evidence="2">
    <location>
        <begin position="1"/>
        <end position="46"/>
    </location>
</feature>
<dbReference type="EMBL" id="MCGE01000007">
    <property type="protein sequence ID" value="ORZ19763.1"/>
    <property type="molecule type" value="Genomic_DNA"/>
</dbReference>